<evidence type="ECO:0000256" key="1">
    <source>
        <dbReference type="SAM" id="MobiDB-lite"/>
    </source>
</evidence>
<evidence type="ECO:0000313" key="2">
    <source>
        <dbReference type="EMBL" id="ETO26013.1"/>
    </source>
</evidence>
<feature type="region of interest" description="Disordered" evidence="1">
    <location>
        <begin position="72"/>
        <end position="96"/>
    </location>
</feature>
<sequence>MLKKSCLSSVLPKLEAIPKTSFQVKRNFLEGYYKGTVTVNKVSDPAYDRVYTKNKDLQVSVRRFSEVPMAECNEHERGKEQKEEESHRESSKKRRDEETDQVLVDVSLFHVWLNLSDLLLAFSYRRNTKTTNAVKMEIVCCDTNSLFKYVVKYRGEEYVSEEGFCLMIAILSAYDLHNHLLQHFATKRFECYFCAHVILF</sequence>
<gene>
    <name evidence="2" type="ORF">RFI_11119</name>
</gene>
<name>X6NJC1_RETFI</name>
<comment type="caution">
    <text evidence="2">The sequence shown here is derived from an EMBL/GenBank/DDBJ whole genome shotgun (WGS) entry which is preliminary data.</text>
</comment>
<organism evidence="2 3">
    <name type="scientific">Reticulomyxa filosa</name>
    <dbReference type="NCBI Taxonomy" id="46433"/>
    <lineage>
        <taxon>Eukaryota</taxon>
        <taxon>Sar</taxon>
        <taxon>Rhizaria</taxon>
        <taxon>Retaria</taxon>
        <taxon>Foraminifera</taxon>
        <taxon>Monothalamids</taxon>
        <taxon>Reticulomyxidae</taxon>
        <taxon>Reticulomyxa</taxon>
    </lineage>
</organism>
<reference evidence="2 3" key="1">
    <citation type="journal article" date="2013" name="Curr. Biol.">
        <title>The Genome of the Foraminiferan Reticulomyxa filosa.</title>
        <authorList>
            <person name="Glockner G."/>
            <person name="Hulsmann N."/>
            <person name="Schleicher M."/>
            <person name="Noegel A.A."/>
            <person name="Eichinger L."/>
            <person name="Gallinger C."/>
            <person name="Pawlowski J."/>
            <person name="Sierra R."/>
            <person name="Euteneuer U."/>
            <person name="Pillet L."/>
            <person name="Moustafa A."/>
            <person name="Platzer M."/>
            <person name="Groth M."/>
            <person name="Szafranski K."/>
            <person name="Schliwa M."/>
        </authorList>
    </citation>
    <scope>NUCLEOTIDE SEQUENCE [LARGE SCALE GENOMIC DNA]</scope>
</reference>
<dbReference type="AlphaFoldDB" id="X6NJC1"/>
<dbReference type="EMBL" id="ASPP01008141">
    <property type="protein sequence ID" value="ETO26013.1"/>
    <property type="molecule type" value="Genomic_DNA"/>
</dbReference>
<evidence type="ECO:0000313" key="3">
    <source>
        <dbReference type="Proteomes" id="UP000023152"/>
    </source>
</evidence>
<dbReference type="Proteomes" id="UP000023152">
    <property type="component" value="Unassembled WGS sequence"/>
</dbReference>
<proteinExistence type="predicted"/>
<accession>X6NJC1</accession>
<keyword evidence="3" id="KW-1185">Reference proteome</keyword>
<feature type="non-terminal residue" evidence="2">
    <location>
        <position position="200"/>
    </location>
</feature>
<protein>
    <submittedName>
        <fullName evidence="2">Uncharacterized protein</fullName>
    </submittedName>
</protein>